<reference evidence="8 9" key="1">
    <citation type="submission" date="2021-03" db="EMBL/GenBank/DDBJ databases">
        <title>Sequencing the genomes of 1000 actinobacteria strains.</title>
        <authorList>
            <person name="Klenk H.-P."/>
        </authorList>
    </citation>
    <scope>NUCLEOTIDE SEQUENCE [LARGE SCALE GENOMIC DNA]</scope>
    <source>
        <strain evidence="8 9">DSM 24221</strain>
    </source>
</reference>
<keyword evidence="9" id="KW-1185">Reference proteome</keyword>
<feature type="transmembrane region" description="Helical" evidence="6">
    <location>
        <begin position="121"/>
        <end position="138"/>
    </location>
</feature>
<keyword evidence="2" id="KW-1003">Cell membrane</keyword>
<feature type="domain" description="Type II secretion system protein GspF" evidence="7">
    <location>
        <begin position="18"/>
        <end position="133"/>
    </location>
</feature>
<evidence type="ECO:0000256" key="1">
    <source>
        <dbReference type="ARBA" id="ARBA00004651"/>
    </source>
</evidence>
<dbReference type="Pfam" id="PF00482">
    <property type="entry name" value="T2SSF"/>
    <property type="match status" value="1"/>
</dbReference>
<evidence type="ECO:0000256" key="4">
    <source>
        <dbReference type="ARBA" id="ARBA00022989"/>
    </source>
</evidence>
<evidence type="ECO:0000259" key="7">
    <source>
        <dbReference type="Pfam" id="PF00482"/>
    </source>
</evidence>
<feature type="transmembrane region" description="Helical" evidence="6">
    <location>
        <begin position="267"/>
        <end position="292"/>
    </location>
</feature>
<keyword evidence="3 6" id="KW-0812">Transmembrane</keyword>
<evidence type="ECO:0000256" key="5">
    <source>
        <dbReference type="ARBA" id="ARBA00023136"/>
    </source>
</evidence>
<evidence type="ECO:0000313" key="8">
    <source>
        <dbReference type="EMBL" id="MBP2437479.1"/>
    </source>
</evidence>
<evidence type="ECO:0000256" key="6">
    <source>
        <dbReference type="SAM" id="Phobius"/>
    </source>
</evidence>
<dbReference type="InterPro" id="IPR018076">
    <property type="entry name" value="T2SS_GspF_dom"/>
</dbReference>
<comment type="caution">
    <text evidence="8">The sequence shown here is derived from an EMBL/GenBank/DDBJ whole genome shotgun (WGS) entry which is preliminary data.</text>
</comment>
<dbReference type="EMBL" id="JAGIOL010000001">
    <property type="protein sequence ID" value="MBP2437479.1"/>
    <property type="molecule type" value="Genomic_DNA"/>
</dbReference>
<keyword evidence="4 6" id="KW-1133">Transmembrane helix</keyword>
<dbReference type="Proteomes" id="UP001519362">
    <property type="component" value="Unassembled WGS sequence"/>
</dbReference>
<proteinExistence type="predicted"/>
<organism evidence="8 9">
    <name type="scientific">Microbacterium amylolyticum</name>
    <dbReference type="NCBI Taxonomy" id="936337"/>
    <lineage>
        <taxon>Bacteria</taxon>
        <taxon>Bacillati</taxon>
        <taxon>Actinomycetota</taxon>
        <taxon>Actinomycetes</taxon>
        <taxon>Micrococcales</taxon>
        <taxon>Microbacteriaceae</taxon>
        <taxon>Microbacterium</taxon>
    </lineage>
</organism>
<dbReference type="PANTHER" id="PTHR35007">
    <property type="entry name" value="INTEGRAL MEMBRANE PROTEIN-RELATED"/>
    <property type="match status" value="1"/>
</dbReference>
<feature type="transmembrane region" description="Helical" evidence="6">
    <location>
        <begin position="144"/>
        <end position="168"/>
    </location>
</feature>
<comment type="subcellular location">
    <subcellularLocation>
        <location evidence="1">Cell membrane</location>
        <topology evidence="1">Multi-pass membrane protein</topology>
    </subcellularLocation>
</comment>
<dbReference type="RefSeq" id="WP_165133858.1">
    <property type="nucleotide sequence ID" value="NZ_CP049253.1"/>
</dbReference>
<sequence length="302" mass="31207">MKKPEARVSDPGATVLPLAVLLEAGANPATAWRDLAVHGDEAAKHIVDKIDAGTSVAQAIASRREHAQEWGDVAAAWEVSETVGAPLADALRAIASSLRDAGELRDDTRVALAEPMASARLMAWLPVLGIVVGIGLGLDPLGVLFASPIGALCLITGLALMVGARVWTARLVRAARPRPGTPGMYEELLAIALSGGTSISRARAVVASCDEWTPAAAEASEEADRVLELSRNAGVPAAELLRASAGYARHLARTEGRLRGARLGTRLLLPMGVCTLPAFLLLGVAPMLIGILGATPLPMSAG</sequence>
<dbReference type="PANTHER" id="PTHR35007:SF4">
    <property type="entry name" value="CONSERVED TRANSMEMBRANE PROTEIN-RELATED"/>
    <property type="match status" value="1"/>
</dbReference>
<protein>
    <submittedName>
        <fullName evidence="8">Tight adherence protein B</fullName>
    </submittedName>
</protein>
<keyword evidence="5 6" id="KW-0472">Membrane</keyword>
<gene>
    <name evidence="8" type="ORF">JOF34_002065</name>
</gene>
<evidence type="ECO:0000313" key="9">
    <source>
        <dbReference type="Proteomes" id="UP001519362"/>
    </source>
</evidence>
<name>A0ABS4ZJL9_9MICO</name>
<evidence type="ECO:0000256" key="3">
    <source>
        <dbReference type="ARBA" id="ARBA00022692"/>
    </source>
</evidence>
<evidence type="ECO:0000256" key="2">
    <source>
        <dbReference type="ARBA" id="ARBA00022475"/>
    </source>
</evidence>
<accession>A0ABS4ZJL9</accession>